<dbReference type="Pfam" id="PF05869">
    <property type="entry name" value="Dam"/>
    <property type="match status" value="1"/>
</dbReference>
<keyword evidence="1" id="KW-0489">Methyltransferase</keyword>
<dbReference type="GO" id="GO:0009307">
    <property type="term" value="P:DNA restriction-modification system"/>
    <property type="evidence" value="ECO:0007669"/>
    <property type="project" value="InterPro"/>
</dbReference>
<evidence type="ECO:0000313" key="2">
    <source>
        <dbReference type="Proteomes" id="UP000031666"/>
    </source>
</evidence>
<keyword evidence="1" id="KW-0808">Transferase</keyword>
<dbReference type="InterPro" id="IPR008593">
    <property type="entry name" value="Dam_MeTrfase"/>
</dbReference>
<dbReference type="GO" id="GO:0003677">
    <property type="term" value="F:DNA binding"/>
    <property type="evidence" value="ECO:0007669"/>
    <property type="project" value="InterPro"/>
</dbReference>
<protein>
    <submittedName>
        <fullName evidence="1">Modification methylase Bsp6I</fullName>
    </submittedName>
</protein>
<dbReference type="STRING" id="1481914.JCM19241_5986"/>
<organism evidence="1 2">
    <name type="scientific">Vibrio ishigakensis</name>
    <dbReference type="NCBI Taxonomy" id="1481914"/>
    <lineage>
        <taxon>Bacteria</taxon>
        <taxon>Pseudomonadati</taxon>
        <taxon>Pseudomonadota</taxon>
        <taxon>Gammaproteobacteria</taxon>
        <taxon>Vibrionales</taxon>
        <taxon>Vibrionaceae</taxon>
        <taxon>Vibrio</taxon>
    </lineage>
</organism>
<comment type="caution">
    <text evidence="1">The sequence shown here is derived from an EMBL/GenBank/DDBJ whole genome shotgun (WGS) entry which is preliminary data.</text>
</comment>
<sequence>MTQHAKIANMNNEWHTPHQYIDSARKVMGSIDTDPASNDIAQEYIQADTYYTIDNSSLDKEWSGNVWMNPPYGRTIKDFCNKLVDEFESGRVKQAIVLTNNGTDTQWFDALSGISSAICHHKKRIAFLRPTGERVNNNTKGQIFMYIGDNSQAFRDEFNQYGATYRKA</sequence>
<accession>A0A0B8QBP9</accession>
<dbReference type="EMBL" id="BBSC01000007">
    <property type="protein sequence ID" value="GAM77090.1"/>
    <property type="molecule type" value="Genomic_DNA"/>
</dbReference>
<reference evidence="1 2" key="2">
    <citation type="submission" date="2015-01" db="EMBL/GenBank/DDBJ databases">
        <authorList>
            <consortium name="NBRP consortium"/>
            <person name="Sawabe T."/>
            <person name="Meirelles P."/>
            <person name="Feng G."/>
            <person name="Sayaka M."/>
            <person name="Hattori M."/>
            <person name="Ohkuma M."/>
        </authorList>
    </citation>
    <scope>NUCLEOTIDE SEQUENCE [LARGE SCALE GENOMIC DNA]</scope>
    <source>
        <strain evidence="2">JCM 19241</strain>
    </source>
</reference>
<dbReference type="AlphaFoldDB" id="A0A0B8QBP9"/>
<dbReference type="Proteomes" id="UP000031666">
    <property type="component" value="Unassembled WGS sequence"/>
</dbReference>
<dbReference type="GO" id="GO:0009007">
    <property type="term" value="F:site-specific DNA-methyltransferase (adenine-specific) activity"/>
    <property type="evidence" value="ECO:0007669"/>
    <property type="project" value="InterPro"/>
</dbReference>
<name>A0A0B8QBP9_9VIBR</name>
<reference evidence="1 2" key="1">
    <citation type="submission" date="2015-01" db="EMBL/GenBank/DDBJ databases">
        <title>Vibrio sp. C94 JCM 19241 whole genome shotgun sequence.</title>
        <authorList>
            <person name="Sawabe T."/>
            <person name="Meirelles P."/>
            <person name="Feng G."/>
            <person name="Sayaka M."/>
            <person name="Hattori M."/>
            <person name="Ohkuma M."/>
        </authorList>
    </citation>
    <scope>NUCLEOTIDE SEQUENCE [LARGE SCALE GENOMIC DNA]</scope>
    <source>
        <strain evidence="2">JCM 19241</strain>
    </source>
</reference>
<evidence type="ECO:0000313" key="1">
    <source>
        <dbReference type="EMBL" id="GAM77090.1"/>
    </source>
</evidence>
<gene>
    <name evidence="1" type="ORF">JCM19241_5986</name>
</gene>
<proteinExistence type="predicted"/>
<dbReference type="GO" id="GO:0032259">
    <property type="term" value="P:methylation"/>
    <property type="evidence" value="ECO:0007669"/>
    <property type="project" value="UniProtKB-KW"/>
</dbReference>